<dbReference type="PROSITE" id="PS50071">
    <property type="entry name" value="HOMEOBOX_2"/>
    <property type="match status" value="1"/>
</dbReference>
<evidence type="ECO:0000256" key="9">
    <source>
        <dbReference type="RuleBase" id="RU000682"/>
    </source>
</evidence>
<feature type="compositionally biased region" description="Low complexity" evidence="11">
    <location>
        <begin position="81"/>
        <end position="93"/>
    </location>
</feature>
<evidence type="ECO:0000256" key="7">
    <source>
        <dbReference type="ARBA" id="ARBA00023242"/>
    </source>
</evidence>
<dbReference type="InterPro" id="IPR009057">
    <property type="entry name" value="Homeodomain-like_sf"/>
</dbReference>
<evidence type="ECO:0000256" key="11">
    <source>
        <dbReference type="SAM" id="MobiDB-lite"/>
    </source>
</evidence>
<dbReference type="GO" id="GO:0000981">
    <property type="term" value="F:DNA-binding transcription factor activity, RNA polymerase II-specific"/>
    <property type="evidence" value="ECO:0007669"/>
    <property type="project" value="InterPro"/>
</dbReference>
<keyword evidence="3" id="KW-0805">Transcription regulation</keyword>
<evidence type="ECO:0000256" key="4">
    <source>
        <dbReference type="ARBA" id="ARBA00023125"/>
    </source>
</evidence>
<feature type="compositionally biased region" description="Basic and acidic residues" evidence="11">
    <location>
        <begin position="31"/>
        <end position="44"/>
    </location>
</feature>
<dbReference type="InterPro" id="IPR001356">
    <property type="entry name" value="HD"/>
</dbReference>
<evidence type="ECO:0000256" key="8">
    <source>
        <dbReference type="PROSITE-ProRule" id="PRU00108"/>
    </source>
</evidence>
<proteinExistence type="inferred from homology"/>
<dbReference type="Gene3D" id="1.10.10.60">
    <property type="entry name" value="Homeodomain-like"/>
    <property type="match status" value="1"/>
</dbReference>
<keyword evidence="6" id="KW-0804">Transcription</keyword>
<dbReference type="Pfam" id="PF00046">
    <property type="entry name" value="Homeodomain"/>
    <property type="match status" value="1"/>
</dbReference>
<reference evidence="13" key="1">
    <citation type="journal article" date="2020" name="Nat. Commun.">
        <title>Genome sequence of the cluster root forming white lupin.</title>
        <authorList>
            <person name="Hufnagel B."/>
            <person name="Marques A."/>
            <person name="Soriano A."/>
            <person name="Marques L."/>
            <person name="Divol F."/>
            <person name="Doumas P."/>
            <person name="Sallet E."/>
            <person name="Mancinotti D."/>
            <person name="Carrere S."/>
            <person name="Marande W."/>
            <person name="Arribat S."/>
            <person name="Keller J."/>
            <person name="Huneau C."/>
            <person name="Blein T."/>
            <person name="Aime D."/>
            <person name="Laguerre M."/>
            <person name="Taylor J."/>
            <person name="Schubert V."/>
            <person name="Nelson M."/>
            <person name="Geu-Flores F."/>
            <person name="Crespi M."/>
            <person name="Gallardo-Guerrero K."/>
            <person name="Delaux P.-M."/>
            <person name="Salse J."/>
            <person name="Berges H."/>
            <person name="Guyot R."/>
            <person name="Gouzy J."/>
            <person name="Peret B."/>
        </authorList>
    </citation>
    <scope>NUCLEOTIDE SEQUENCE [LARGE SCALE GENOMIC DNA]</scope>
    <source>
        <strain evidence="13">cv. Amiga</strain>
    </source>
</reference>
<dbReference type="InterPro" id="IPR050762">
    <property type="entry name" value="HD-ZIP_Homeobox_LZ_Class_II"/>
</dbReference>
<dbReference type="Pfam" id="PF02183">
    <property type="entry name" value="HALZ"/>
    <property type="match status" value="1"/>
</dbReference>
<gene>
    <name evidence="12" type="ORF">Lalb_Chr23g0267701</name>
</gene>
<feature type="coiled-coil region" evidence="10">
    <location>
        <begin position="178"/>
        <end position="219"/>
    </location>
</feature>
<evidence type="ECO:0000256" key="6">
    <source>
        <dbReference type="ARBA" id="ARBA00023163"/>
    </source>
</evidence>
<dbReference type="InterPro" id="IPR017970">
    <property type="entry name" value="Homeobox_CS"/>
</dbReference>
<dbReference type="SUPFAM" id="SSF46689">
    <property type="entry name" value="Homeodomain-like"/>
    <property type="match status" value="1"/>
</dbReference>
<dbReference type="PANTHER" id="PTHR45714">
    <property type="entry name" value="HOMEOBOX-LEUCINE ZIPPER PROTEIN HAT14"/>
    <property type="match status" value="1"/>
</dbReference>
<keyword evidence="5 8" id="KW-0371">Homeobox</keyword>
<dbReference type="CDD" id="cd00086">
    <property type="entry name" value="homeodomain"/>
    <property type="match status" value="1"/>
</dbReference>
<comment type="caution">
    <text evidence="12">The sequence shown here is derived from an EMBL/GenBank/DDBJ whole genome shotgun (WGS) entry which is preliminary data.</text>
</comment>
<keyword evidence="13" id="KW-1185">Reference proteome</keyword>
<keyword evidence="7 8" id="KW-0539">Nucleus</keyword>
<feature type="region of interest" description="Disordered" evidence="11">
    <location>
        <begin position="31"/>
        <end position="93"/>
    </location>
</feature>
<dbReference type="GO" id="GO:0043565">
    <property type="term" value="F:sequence-specific DNA binding"/>
    <property type="evidence" value="ECO:0007669"/>
    <property type="project" value="InterPro"/>
</dbReference>
<evidence type="ECO:0000256" key="5">
    <source>
        <dbReference type="ARBA" id="ARBA00023155"/>
    </source>
</evidence>
<keyword evidence="4 8" id="KW-0238">DNA-binding</keyword>
<evidence type="ECO:0000313" key="13">
    <source>
        <dbReference type="Proteomes" id="UP000447434"/>
    </source>
</evidence>
<keyword evidence="10" id="KW-0175">Coiled coil</keyword>
<evidence type="ECO:0000256" key="3">
    <source>
        <dbReference type="ARBA" id="ARBA00023015"/>
    </source>
</evidence>
<evidence type="ECO:0000256" key="1">
    <source>
        <dbReference type="ARBA" id="ARBA00004123"/>
    </source>
</evidence>
<protein>
    <submittedName>
        <fullName evidence="12">Putative transcription factor homeobox-WOX family</fullName>
    </submittedName>
</protein>
<dbReference type="OrthoDB" id="6159439at2759"/>
<dbReference type="GO" id="GO:0005634">
    <property type="term" value="C:nucleus"/>
    <property type="evidence" value="ECO:0007669"/>
    <property type="project" value="UniProtKB-SubCell"/>
</dbReference>
<sequence length="274" mass="31309">MSFDHISNPELRLGLGLGLDYQFSENCVKTGEYRQKKKEKDPTKCNKAYPSLTLGPSKDDEANNQIATKTESDEYFHPQTSSPSAVSSFSNSSSIIKRERDQFEVEEFEIEEERNPSRDVVIDEENGNPRKKLRLNKEQSAVLEDSFKEHSTLNPIQKQELARKLKLRARQVEVWFQNRRARTKLKQTEVDLELLRQSCENLTEENKRLQKELQDLKSIKTTPYITIICPSCERICGGNGSSNNGSSPTTTLLRKAHNHLCKSNYSFTQSSAAC</sequence>
<dbReference type="InterPro" id="IPR003106">
    <property type="entry name" value="Leu_zip_homeo"/>
</dbReference>
<comment type="subcellular location">
    <subcellularLocation>
        <location evidence="1 8 9">Nucleus</location>
    </subcellularLocation>
</comment>
<dbReference type="SMART" id="SM00340">
    <property type="entry name" value="HALZ"/>
    <property type="match status" value="1"/>
</dbReference>
<dbReference type="EMBL" id="WOCE01000023">
    <property type="protein sequence ID" value="KAE9586866.1"/>
    <property type="molecule type" value="Genomic_DNA"/>
</dbReference>
<dbReference type="PANTHER" id="PTHR45714:SF24">
    <property type="entry name" value="HOMEOBOX DOMAIN-CONTAINING PROTEIN"/>
    <property type="match status" value="1"/>
</dbReference>
<accession>A0A6A4MU80</accession>
<organism evidence="12 13">
    <name type="scientific">Lupinus albus</name>
    <name type="common">White lupine</name>
    <name type="synonym">Lupinus termis</name>
    <dbReference type="NCBI Taxonomy" id="3870"/>
    <lineage>
        <taxon>Eukaryota</taxon>
        <taxon>Viridiplantae</taxon>
        <taxon>Streptophyta</taxon>
        <taxon>Embryophyta</taxon>
        <taxon>Tracheophyta</taxon>
        <taxon>Spermatophyta</taxon>
        <taxon>Magnoliopsida</taxon>
        <taxon>eudicotyledons</taxon>
        <taxon>Gunneridae</taxon>
        <taxon>Pentapetalae</taxon>
        <taxon>rosids</taxon>
        <taxon>fabids</taxon>
        <taxon>Fabales</taxon>
        <taxon>Fabaceae</taxon>
        <taxon>Papilionoideae</taxon>
        <taxon>50 kb inversion clade</taxon>
        <taxon>genistoids sensu lato</taxon>
        <taxon>core genistoids</taxon>
        <taxon>Genisteae</taxon>
        <taxon>Lupinus</taxon>
    </lineage>
</organism>
<dbReference type="Proteomes" id="UP000447434">
    <property type="component" value="Chromosome 23"/>
</dbReference>
<evidence type="ECO:0000256" key="10">
    <source>
        <dbReference type="SAM" id="Coils"/>
    </source>
</evidence>
<feature type="DNA-binding region" description="Homeobox" evidence="8">
    <location>
        <begin position="128"/>
        <end position="187"/>
    </location>
</feature>
<dbReference type="SMART" id="SM00389">
    <property type="entry name" value="HOX"/>
    <property type="match status" value="1"/>
</dbReference>
<name>A0A6A4MU80_LUPAL</name>
<evidence type="ECO:0000313" key="12">
    <source>
        <dbReference type="EMBL" id="KAE9586866.1"/>
    </source>
</evidence>
<comment type="similarity">
    <text evidence="2">Belongs to the HD-ZIP homeobox family. Class II subfamily.</text>
</comment>
<dbReference type="PROSITE" id="PS00027">
    <property type="entry name" value="HOMEOBOX_1"/>
    <property type="match status" value="1"/>
</dbReference>
<dbReference type="AlphaFoldDB" id="A0A6A4MU80"/>
<evidence type="ECO:0000256" key="2">
    <source>
        <dbReference type="ARBA" id="ARBA00006074"/>
    </source>
</evidence>